<organism evidence="1 2">
    <name type="scientific">Sphingomonas desiccabilis</name>
    <dbReference type="NCBI Taxonomy" id="429134"/>
    <lineage>
        <taxon>Bacteria</taxon>
        <taxon>Pseudomonadati</taxon>
        <taxon>Pseudomonadota</taxon>
        <taxon>Alphaproteobacteria</taxon>
        <taxon>Sphingomonadales</taxon>
        <taxon>Sphingomonadaceae</taxon>
        <taxon>Sphingomonas</taxon>
    </lineage>
</organism>
<evidence type="ECO:0000313" key="1">
    <source>
        <dbReference type="EMBL" id="RXZ34658.1"/>
    </source>
</evidence>
<protein>
    <submittedName>
        <fullName evidence="1">Uncharacterized protein</fullName>
    </submittedName>
</protein>
<reference evidence="1 2" key="1">
    <citation type="submission" date="2019-01" db="EMBL/GenBank/DDBJ databases">
        <title>Sphingomonas mucosissima sp. nov. and Sphingomonas desiccabilis sp. nov., from biological soil crusts in the Colorado Plateau, USA.</title>
        <authorList>
            <person name="Zhu D."/>
        </authorList>
    </citation>
    <scope>NUCLEOTIDE SEQUENCE [LARGE SCALE GENOMIC DNA]</scope>
    <source>
        <strain evidence="1 2">CP1D</strain>
    </source>
</reference>
<evidence type="ECO:0000313" key="2">
    <source>
        <dbReference type="Proteomes" id="UP000292347"/>
    </source>
</evidence>
<dbReference type="Proteomes" id="UP000292347">
    <property type="component" value="Unassembled WGS sequence"/>
</dbReference>
<dbReference type="RefSeq" id="WP_129340444.1">
    <property type="nucleotide sequence ID" value="NZ_JACIDD010000005.1"/>
</dbReference>
<name>A0A4Q2IYX1_9SPHN</name>
<keyword evidence="2" id="KW-1185">Reference proteome</keyword>
<accession>A0A4Q2IYX1</accession>
<dbReference type="OrthoDB" id="881941at2"/>
<comment type="caution">
    <text evidence="1">The sequence shown here is derived from an EMBL/GenBank/DDBJ whole genome shotgun (WGS) entry which is preliminary data.</text>
</comment>
<dbReference type="AlphaFoldDB" id="A0A4Q2IYX1"/>
<dbReference type="EMBL" id="SDPT01000001">
    <property type="protein sequence ID" value="RXZ34658.1"/>
    <property type="molecule type" value="Genomic_DNA"/>
</dbReference>
<proteinExistence type="predicted"/>
<gene>
    <name evidence="1" type="ORF">EO081_02990</name>
</gene>
<sequence length="133" mass="14504">MTRPWIERTVVGVLVAGFAIGTITHVRHLVHAGWVVFESAPTWMNVYWATLTALDPLAAVLLIVRRPMGLVLGAGIIVSDVRINSYALYGIALPFGFLSLQLQTLFCGFLIGAIGFLTMAPRQTRAMEAQPIP</sequence>